<evidence type="ECO:0008006" key="3">
    <source>
        <dbReference type="Google" id="ProtNLM"/>
    </source>
</evidence>
<gene>
    <name evidence="1" type="ORF">BWK62_14880</name>
</gene>
<dbReference type="EMBL" id="MTCY01000090">
    <property type="protein sequence ID" value="OWP74169.1"/>
    <property type="molecule type" value="Genomic_DNA"/>
</dbReference>
<protein>
    <recommendedName>
        <fullName evidence="3">RHS repeat-associated core domain-containing protein</fullName>
    </recommendedName>
</protein>
<organism evidence="1 2">
    <name type="scientific">Flavobacterium columnare</name>
    <dbReference type="NCBI Taxonomy" id="996"/>
    <lineage>
        <taxon>Bacteria</taxon>
        <taxon>Pseudomonadati</taxon>
        <taxon>Bacteroidota</taxon>
        <taxon>Flavobacteriia</taxon>
        <taxon>Flavobacteriales</taxon>
        <taxon>Flavobacteriaceae</taxon>
        <taxon>Flavobacterium</taxon>
    </lineage>
</organism>
<dbReference type="PANTHER" id="PTHR32305">
    <property type="match status" value="1"/>
</dbReference>
<dbReference type="AlphaFoldDB" id="A0A246G757"/>
<dbReference type="PANTHER" id="PTHR32305:SF15">
    <property type="entry name" value="PROTEIN RHSA-RELATED"/>
    <property type="match status" value="1"/>
</dbReference>
<evidence type="ECO:0000313" key="1">
    <source>
        <dbReference type="EMBL" id="OWP74169.1"/>
    </source>
</evidence>
<sequence>QKRHTQSSGNPSKKRINYYPFGSLVPNRHGSSKPNGYRYGFNGKEDDWQIKGEGNSYDFGARFYDSRIGRFLSLDPLQTKFANLSPYIYAANNPVSHIDQDGKYALFIHYMLTRYKLMKSGISEVVANLIAHYSSTYTNNPASRSSTYEGALMGRVIVDKNVKYSQGNNSIFKSIGGALNGDQAKGILYKKWIDYTRTKDSQSEGAEAQKWHSTRTYSESNIISAQVSINRSLNNAWSLLFESASLSSIQHMEANTKAVENLGMAMHTLQDVQAHKGAIFRSTAKNLFGYFSWDGNTHDLDNDMHPNEFDFKRASFATESAIIVHQALNGVYKGIKNGQRIYTEGMTTEQLGQLNQALQKGGYELIDIERTDVSKIQKKGKR</sequence>
<dbReference type="NCBIfam" id="TIGR03696">
    <property type="entry name" value="Rhs_assc_core"/>
    <property type="match status" value="1"/>
</dbReference>
<dbReference type="InterPro" id="IPR022385">
    <property type="entry name" value="Rhs_assc_core"/>
</dbReference>
<proteinExistence type="predicted"/>
<evidence type="ECO:0000313" key="2">
    <source>
        <dbReference type="Proteomes" id="UP000198034"/>
    </source>
</evidence>
<dbReference type="Gene3D" id="2.180.10.10">
    <property type="entry name" value="RHS repeat-associated core"/>
    <property type="match status" value="1"/>
</dbReference>
<accession>A0A246G757</accession>
<feature type="non-terminal residue" evidence="1">
    <location>
        <position position="1"/>
    </location>
</feature>
<comment type="caution">
    <text evidence="1">The sequence shown here is derived from an EMBL/GenBank/DDBJ whole genome shotgun (WGS) entry which is preliminary data.</text>
</comment>
<reference evidence="1 2" key="1">
    <citation type="journal article" date="2017" name="Infect. Genet. Evol.">
        <title>Comparative genome analysis of fish pathogen Flavobacterium columnare reveals extensive sequence diversity within the species.</title>
        <authorList>
            <person name="Kayansamruaj P."/>
            <person name="Dong H.T."/>
            <person name="Hirono I."/>
            <person name="Kondo H."/>
            <person name="Senapin S."/>
            <person name="Rodkhum C."/>
        </authorList>
    </citation>
    <scope>NUCLEOTIDE SEQUENCE [LARGE SCALE GENOMIC DNA]</scope>
    <source>
        <strain evidence="1 2">1214</strain>
    </source>
</reference>
<dbReference type="InterPro" id="IPR050708">
    <property type="entry name" value="T6SS_VgrG/RHS"/>
</dbReference>
<name>A0A246G757_9FLAO</name>
<dbReference type="Proteomes" id="UP000198034">
    <property type="component" value="Unassembled WGS sequence"/>
</dbReference>